<protein>
    <submittedName>
        <fullName evidence="1">DNA polymerase IV domain protein</fullName>
    </submittedName>
</protein>
<dbReference type="Proteomes" id="UP000026682">
    <property type="component" value="Unassembled WGS sequence"/>
</dbReference>
<dbReference type="PATRIC" id="fig|1331206.3.peg.1571"/>
<name>A0A158M4Y9_9BORD</name>
<accession>A0A158M4Y9</accession>
<reference evidence="1 2" key="1">
    <citation type="submission" date="2014-03" db="EMBL/GenBank/DDBJ databases">
        <title>Genome sequence of Bordetella holmseii.</title>
        <authorList>
            <person name="Harvill E."/>
            <person name="Goodfield L.L."/>
            <person name="Ivanov Y."/>
            <person name="Meyer J.A."/>
            <person name="Newth C."/>
            <person name="Cassiday P."/>
            <person name="Tondella M.L."/>
            <person name="Liao P."/>
            <person name="Zimmerman J."/>
            <person name="Meert K."/>
            <person name="Wessel D."/>
            <person name="Berger J."/>
            <person name="Dean J.M."/>
            <person name="Holubkov R."/>
            <person name="Burr J."/>
            <person name="Liu T."/>
            <person name="Brinkac L.M."/>
            <person name="Sanka R."/>
            <person name="Kim M."/>
            <person name="Losada L."/>
        </authorList>
    </citation>
    <scope>NUCLEOTIDE SEQUENCE [LARGE SCALE GENOMIC DNA]</scope>
    <source>
        <strain evidence="1 2">CDC-H585-BH</strain>
    </source>
</reference>
<dbReference type="EMBL" id="JFZZ01000058">
    <property type="protein sequence ID" value="KAK95371.1"/>
    <property type="molecule type" value="Genomic_DNA"/>
</dbReference>
<comment type="caution">
    <text evidence="1">The sequence shown here is derived from an EMBL/GenBank/DDBJ whole genome shotgun (WGS) entry which is preliminary data.</text>
</comment>
<dbReference type="AlphaFoldDB" id="A0A158M4Y9"/>
<organism evidence="1 2">
    <name type="scientific">Bordetella holmesii CDC-H585-BH</name>
    <dbReference type="NCBI Taxonomy" id="1331206"/>
    <lineage>
        <taxon>Bacteria</taxon>
        <taxon>Pseudomonadati</taxon>
        <taxon>Pseudomonadota</taxon>
        <taxon>Betaproteobacteria</taxon>
        <taxon>Burkholderiales</taxon>
        <taxon>Alcaligenaceae</taxon>
        <taxon>Bordetella</taxon>
    </lineage>
</organism>
<gene>
    <name evidence="1" type="ORF">L497_0611</name>
</gene>
<evidence type="ECO:0000313" key="1">
    <source>
        <dbReference type="EMBL" id="KAK95371.1"/>
    </source>
</evidence>
<evidence type="ECO:0000313" key="2">
    <source>
        <dbReference type="Proteomes" id="UP000026682"/>
    </source>
</evidence>
<sequence length="40" mass="4382">MCARVELPAHTRYRLAGVGMSNFADPQDSVRQPDLFGGAF</sequence>
<proteinExistence type="predicted"/>